<evidence type="ECO:0000313" key="2">
    <source>
        <dbReference type="Proteomes" id="UP000800035"/>
    </source>
</evidence>
<reference evidence="1" key="1">
    <citation type="journal article" date="2020" name="Stud. Mycol.">
        <title>101 Dothideomycetes genomes: a test case for predicting lifestyles and emergence of pathogens.</title>
        <authorList>
            <person name="Haridas S."/>
            <person name="Albert R."/>
            <person name="Binder M."/>
            <person name="Bloem J."/>
            <person name="Labutti K."/>
            <person name="Salamov A."/>
            <person name="Andreopoulos B."/>
            <person name="Baker S."/>
            <person name="Barry K."/>
            <person name="Bills G."/>
            <person name="Bluhm B."/>
            <person name="Cannon C."/>
            <person name="Castanera R."/>
            <person name="Culley D."/>
            <person name="Daum C."/>
            <person name="Ezra D."/>
            <person name="Gonzalez J."/>
            <person name="Henrissat B."/>
            <person name="Kuo A."/>
            <person name="Liang C."/>
            <person name="Lipzen A."/>
            <person name="Lutzoni F."/>
            <person name="Magnuson J."/>
            <person name="Mondo S."/>
            <person name="Nolan M."/>
            <person name="Ohm R."/>
            <person name="Pangilinan J."/>
            <person name="Park H.-J."/>
            <person name="Ramirez L."/>
            <person name="Alfaro M."/>
            <person name="Sun H."/>
            <person name="Tritt A."/>
            <person name="Yoshinaga Y."/>
            <person name="Zwiers L.-H."/>
            <person name="Turgeon B."/>
            <person name="Goodwin S."/>
            <person name="Spatafora J."/>
            <person name="Crous P."/>
            <person name="Grigoriev I."/>
        </authorList>
    </citation>
    <scope>NUCLEOTIDE SEQUENCE</scope>
    <source>
        <strain evidence="1">CBS 675.92</strain>
    </source>
</reference>
<sequence>MGSSFTCTLSFSSFAVSMFLTICEIPAICLFHLQRNVLIDANTWHVEAKQPRD</sequence>
<dbReference type="Proteomes" id="UP000800035">
    <property type="component" value="Unassembled WGS sequence"/>
</dbReference>
<evidence type="ECO:0000313" key="1">
    <source>
        <dbReference type="EMBL" id="KAF1962961.1"/>
    </source>
</evidence>
<gene>
    <name evidence="1" type="ORF">CC80DRAFT_487395</name>
</gene>
<name>A0A6A5UDH0_9PLEO</name>
<dbReference type="EMBL" id="ML976978">
    <property type="protein sequence ID" value="KAF1962961.1"/>
    <property type="molecule type" value="Genomic_DNA"/>
</dbReference>
<dbReference type="AlphaFoldDB" id="A0A6A5UDH0"/>
<keyword evidence="2" id="KW-1185">Reference proteome</keyword>
<protein>
    <submittedName>
        <fullName evidence="1">Uncharacterized protein</fullName>
    </submittedName>
</protein>
<accession>A0A6A5UDH0</accession>
<proteinExistence type="predicted"/>
<organism evidence="1 2">
    <name type="scientific">Byssothecium circinans</name>
    <dbReference type="NCBI Taxonomy" id="147558"/>
    <lineage>
        <taxon>Eukaryota</taxon>
        <taxon>Fungi</taxon>
        <taxon>Dikarya</taxon>
        <taxon>Ascomycota</taxon>
        <taxon>Pezizomycotina</taxon>
        <taxon>Dothideomycetes</taxon>
        <taxon>Pleosporomycetidae</taxon>
        <taxon>Pleosporales</taxon>
        <taxon>Massarineae</taxon>
        <taxon>Massarinaceae</taxon>
        <taxon>Byssothecium</taxon>
    </lineage>
</organism>